<evidence type="ECO:0008006" key="3">
    <source>
        <dbReference type="Google" id="ProtNLM"/>
    </source>
</evidence>
<accession>A0ABW9XR80</accession>
<keyword evidence="2" id="KW-1185">Reference proteome</keyword>
<dbReference type="Gene3D" id="3.90.330.10">
    <property type="entry name" value="Nitrile hydratase alpha /Thiocyanate hydrolase gamma"/>
    <property type="match status" value="1"/>
</dbReference>
<protein>
    <recommendedName>
        <fullName evidence="3">NHLP leader peptide family natural product</fullName>
    </recommendedName>
</protein>
<dbReference type="Proteomes" id="UP000665561">
    <property type="component" value="Unassembled WGS sequence"/>
</dbReference>
<proteinExistence type="predicted"/>
<sequence length="126" mass="13064">MSWTKEALEAAIQKVSARAATDAEFRSLCASDIRAAIRLEDGLEVPASFKIGVLDASANHLNLILPPIAKEDGELLENELEGVAGGSSGGWENSIGIVPIFGGIGIMPVKPVGGGFVIPEKPPTAE</sequence>
<organism evidence="1 2">
    <name type="scientific">Paenibacillus glycinis</name>
    <dbReference type="NCBI Taxonomy" id="2697035"/>
    <lineage>
        <taxon>Bacteria</taxon>
        <taxon>Bacillati</taxon>
        <taxon>Bacillota</taxon>
        <taxon>Bacilli</taxon>
        <taxon>Bacillales</taxon>
        <taxon>Paenibacillaceae</taxon>
        <taxon>Paenibacillus</taxon>
    </lineage>
</organism>
<dbReference type="SUPFAM" id="SSF56209">
    <property type="entry name" value="Nitrile hydratase alpha chain"/>
    <property type="match status" value="1"/>
</dbReference>
<dbReference type="InterPro" id="IPR036648">
    <property type="entry name" value="CN_Hdrase_a/SCN_Hdrase_g_sf"/>
</dbReference>
<name>A0ABW9XR80_9BACL</name>
<dbReference type="EMBL" id="JAAAMV010000010">
    <property type="protein sequence ID" value="NBD25156.1"/>
    <property type="molecule type" value="Genomic_DNA"/>
</dbReference>
<reference evidence="1 2" key="1">
    <citation type="submission" date="2020-01" db="EMBL/GenBank/DDBJ databases">
        <title>Paenibacillus soybeanensis sp. nov. isolated from the nodules of soybean (Glycine max(L.) Merr).</title>
        <authorList>
            <person name="Wang H."/>
        </authorList>
    </citation>
    <scope>NUCLEOTIDE SEQUENCE [LARGE SCALE GENOMIC DNA]</scope>
    <source>
        <strain evidence="1 2">T1</strain>
    </source>
</reference>
<dbReference type="RefSeq" id="WP_161743959.1">
    <property type="nucleotide sequence ID" value="NZ_JAAAMV010000010.1"/>
</dbReference>
<gene>
    <name evidence="1" type="ORF">GT019_14830</name>
</gene>
<evidence type="ECO:0000313" key="1">
    <source>
        <dbReference type="EMBL" id="NBD25156.1"/>
    </source>
</evidence>
<comment type="caution">
    <text evidence="1">The sequence shown here is derived from an EMBL/GenBank/DDBJ whole genome shotgun (WGS) entry which is preliminary data.</text>
</comment>
<evidence type="ECO:0000313" key="2">
    <source>
        <dbReference type="Proteomes" id="UP000665561"/>
    </source>
</evidence>